<dbReference type="EMBL" id="JAXBLV010000242">
    <property type="protein sequence ID" value="MDY3563502.1"/>
    <property type="molecule type" value="Genomic_DNA"/>
</dbReference>
<dbReference type="Proteomes" id="UP001272242">
    <property type="component" value="Unassembled WGS sequence"/>
</dbReference>
<evidence type="ECO:0000313" key="1">
    <source>
        <dbReference type="EMBL" id="MDY3563502.1"/>
    </source>
</evidence>
<name>A0ABU5F9P3_9BACT</name>
<keyword evidence="2" id="KW-1185">Reference proteome</keyword>
<accession>A0ABU5F9P3</accession>
<protein>
    <submittedName>
        <fullName evidence="1">Uncharacterized protein</fullName>
    </submittedName>
</protein>
<evidence type="ECO:0000313" key="2">
    <source>
        <dbReference type="Proteomes" id="UP001272242"/>
    </source>
</evidence>
<gene>
    <name evidence="1" type="ORF">R5W23_005114</name>
</gene>
<organism evidence="1 2">
    <name type="scientific">Gemmata algarum</name>
    <dbReference type="NCBI Taxonomy" id="2975278"/>
    <lineage>
        <taxon>Bacteria</taxon>
        <taxon>Pseudomonadati</taxon>
        <taxon>Planctomycetota</taxon>
        <taxon>Planctomycetia</taxon>
        <taxon>Gemmatales</taxon>
        <taxon>Gemmataceae</taxon>
        <taxon>Gemmata</taxon>
    </lineage>
</organism>
<proteinExistence type="predicted"/>
<reference evidence="2" key="1">
    <citation type="journal article" date="2023" name="Mar. Drugs">
        <title>Gemmata algarum, a Novel Planctomycete Isolated from an Algal Mat, Displays Antimicrobial Activity.</title>
        <authorList>
            <person name="Kumar G."/>
            <person name="Kallscheuer N."/>
            <person name="Kashif M."/>
            <person name="Ahamad S."/>
            <person name="Jagadeeshwari U."/>
            <person name="Pannikurungottu S."/>
            <person name="Haufschild T."/>
            <person name="Kabuu M."/>
            <person name="Sasikala C."/>
            <person name="Jogler C."/>
            <person name="Ramana C."/>
        </authorList>
    </citation>
    <scope>NUCLEOTIDE SEQUENCE [LARGE SCALE GENOMIC DNA]</scope>
    <source>
        <strain evidence="2">JC673</strain>
    </source>
</reference>
<sequence>MCHGYAVALQTHGIKEFGTAFNEQFRAWLWQRFEWSGSLGWARAVRDHSTTAEAAFGQFFDLLEQFRRESQEAGPGAAT</sequence>
<dbReference type="RefSeq" id="WP_320689687.1">
    <property type="nucleotide sequence ID" value="NZ_JAXBLV010000242.1"/>
</dbReference>
<comment type="caution">
    <text evidence="1">The sequence shown here is derived from an EMBL/GenBank/DDBJ whole genome shotgun (WGS) entry which is preliminary data.</text>
</comment>